<dbReference type="GO" id="GO:0003723">
    <property type="term" value="F:RNA binding"/>
    <property type="evidence" value="ECO:0007669"/>
    <property type="project" value="InterPro"/>
</dbReference>
<dbReference type="EMBL" id="GGEC01002604">
    <property type="protein sequence ID" value="MBW83087.1"/>
    <property type="molecule type" value="Transcribed_RNA"/>
</dbReference>
<organism evidence="2">
    <name type="scientific">Rhizophora mucronata</name>
    <name type="common">Asiatic mangrove</name>
    <dbReference type="NCBI Taxonomy" id="61149"/>
    <lineage>
        <taxon>Eukaryota</taxon>
        <taxon>Viridiplantae</taxon>
        <taxon>Streptophyta</taxon>
        <taxon>Embryophyta</taxon>
        <taxon>Tracheophyta</taxon>
        <taxon>Spermatophyta</taxon>
        <taxon>Magnoliopsida</taxon>
        <taxon>eudicotyledons</taxon>
        <taxon>Gunneridae</taxon>
        <taxon>Pentapetalae</taxon>
        <taxon>rosids</taxon>
        <taxon>fabids</taxon>
        <taxon>Malpighiales</taxon>
        <taxon>Rhizophoraceae</taxon>
        <taxon>Rhizophora</taxon>
    </lineage>
</organism>
<evidence type="ECO:0000259" key="1">
    <source>
        <dbReference type="PROSITE" id="PS50821"/>
    </source>
</evidence>
<evidence type="ECO:0000313" key="2">
    <source>
        <dbReference type="EMBL" id="MBW83087.1"/>
    </source>
</evidence>
<dbReference type="InterPro" id="IPR036085">
    <property type="entry name" value="PAZ_dom_sf"/>
</dbReference>
<dbReference type="CDD" id="cd02846">
    <property type="entry name" value="PAZ_argonaute_like"/>
    <property type="match status" value="1"/>
</dbReference>
<name>A0A2P2IPH1_RHIMU</name>
<dbReference type="Gene3D" id="2.170.260.10">
    <property type="entry name" value="paz domain"/>
    <property type="match status" value="1"/>
</dbReference>
<dbReference type="AlphaFoldDB" id="A0A2P2IPH1"/>
<protein>
    <recommendedName>
        <fullName evidence="1">PAZ domain-containing protein</fullName>
    </recommendedName>
</protein>
<reference evidence="2" key="1">
    <citation type="submission" date="2018-02" db="EMBL/GenBank/DDBJ databases">
        <title>Rhizophora mucronata_Transcriptome.</title>
        <authorList>
            <person name="Meera S.P."/>
            <person name="Sreeshan A."/>
            <person name="Augustine A."/>
        </authorList>
    </citation>
    <scope>NUCLEOTIDE SEQUENCE</scope>
    <source>
        <tissue evidence="2">Leaf</tissue>
    </source>
</reference>
<proteinExistence type="predicted"/>
<sequence length="108" mass="12379">MRVKNNDSANSEAQTVEITVFEYFTKHCGIELTFSTYLPCLDVGKPKKPNYQPIELCSLVSLQRYTKSLSLMQRATLVEKSRQKPQDRIQTVTNVSFPFHLYAGFLCP</sequence>
<feature type="domain" description="PAZ" evidence="1">
    <location>
        <begin position="1"/>
        <end position="61"/>
    </location>
</feature>
<dbReference type="SUPFAM" id="SSF101690">
    <property type="entry name" value="PAZ domain"/>
    <property type="match status" value="1"/>
</dbReference>
<dbReference type="Pfam" id="PF02170">
    <property type="entry name" value="PAZ"/>
    <property type="match status" value="1"/>
</dbReference>
<dbReference type="PROSITE" id="PS50821">
    <property type="entry name" value="PAZ"/>
    <property type="match status" value="1"/>
</dbReference>
<dbReference type="PANTHER" id="PTHR22891">
    <property type="entry name" value="EUKARYOTIC TRANSLATION INITIATION FACTOR 2C"/>
    <property type="match status" value="1"/>
</dbReference>
<accession>A0A2P2IPH1</accession>
<dbReference type="InterPro" id="IPR003100">
    <property type="entry name" value="PAZ_dom"/>
</dbReference>